<dbReference type="STRING" id="863239.GCA_000213935_00961"/>
<accession>A0A3D4T1F1</accession>
<name>A0A3D4T1F1_9CORY</name>
<evidence type="ECO:0008006" key="3">
    <source>
        <dbReference type="Google" id="ProtNLM"/>
    </source>
</evidence>
<gene>
    <name evidence="1" type="ORF">DIW82_10290</name>
</gene>
<proteinExistence type="predicted"/>
<sequence>MSEVTVSGGVVHDLPDDLRAALLGGDRGEGDDGSPAVARSVLELWESCTPLGRNEFICWVEDVKQTKTRTRRIRRTCEELEEGKRRPCCWPGCRHRERTGKA</sequence>
<evidence type="ECO:0000313" key="1">
    <source>
        <dbReference type="EMBL" id="HCT15145.1"/>
    </source>
</evidence>
<dbReference type="Pfam" id="PF13376">
    <property type="entry name" value="OmdA"/>
    <property type="match status" value="1"/>
</dbReference>
<evidence type="ECO:0000313" key="2">
    <source>
        <dbReference type="Proteomes" id="UP000261739"/>
    </source>
</evidence>
<dbReference type="Proteomes" id="UP000261739">
    <property type="component" value="Unassembled WGS sequence"/>
</dbReference>
<dbReference type="AlphaFoldDB" id="A0A3D4T1F1"/>
<protein>
    <recommendedName>
        <fullName evidence="3">YdeI/OmpD-associated family protein</fullName>
    </recommendedName>
</protein>
<dbReference type="RefSeq" id="WP_029449855.1">
    <property type="nucleotide sequence ID" value="NZ_DAITTW010000054.1"/>
</dbReference>
<organism evidence="1 2">
    <name type="scientific">Corynebacterium nuruki</name>
    <dbReference type="NCBI Taxonomy" id="1032851"/>
    <lineage>
        <taxon>Bacteria</taxon>
        <taxon>Bacillati</taxon>
        <taxon>Actinomycetota</taxon>
        <taxon>Actinomycetes</taxon>
        <taxon>Mycobacteriales</taxon>
        <taxon>Corynebacteriaceae</taxon>
        <taxon>Corynebacterium</taxon>
    </lineage>
</organism>
<dbReference type="EMBL" id="DQID01000264">
    <property type="protein sequence ID" value="HCT15145.1"/>
    <property type="molecule type" value="Genomic_DNA"/>
</dbReference>
<reference evidence="1 2" key="1">
    <citation type="journal article" date="2018" name="Nat. Biotechnol.">
        <title>A standardized bacterial taxonomy based on genome phylogeny substantially revises the tree of life.</title>
        <authorList>
            <person name="Parks D.H."/>
            <person name="Chuvochina M."/>
            <person name="Waite D.W."/>
            <person name="Rinke C."/>
            <person name="Skarshewski A."/>
            <person name="Chaumeil P.A."/>
            <person name="Hugenholtz P."/>
        </authorList>
    </citation>
    <scope>NUCLEOTIDE SEQUENCE [LARGE SCALE GENOMIC DNA]</scope>
    <source>
        <strain evidence="1">UBA11247</strain>
    </source>
</reference>
<comment type="caution">
    <text evidence="1">The sequence shown here is derived from an EMBL/GenBank/DDBJ whole genome shotgun (WGS) entry which is preliminary data.</text>
</comment>